<evidence type="ECO:0000313" key="4">
    <source>
        <dbReference type="EMBL" id="MDO7881556.1"/>
    </source>
</evidence>
<dbReference type="EMBL" id="JAUQUB010000001">
    <property type="protein sequence ID" value="MDO7881556.1"/>
    <property type="molecule type" value="Genomic_DNA"/>
</dbReference>
<dbReference type="InterPro" id="IPR036291">
    <property type="entry name" value="NAD(P)-bd_dom_sf"/>
</dbReference>
<dbReference type="RefSeq" id="WP_305001964.1">
    <property type="nucleotide sequence ID" value="NZ_JAUQUB010000001.1"/>
</dbReference>
<keyword evidence="1" id="KW-0520">NAD</keyword>
<sequence length="352" mass="37188">MAPIRVGVIGAGSWTVASHLPNLARHDDVEFVGVARKGPELLAKIADQYGFEVASEDYRDVLDAGVDVAIVASPSGFHAEHALAALESGAHVMCEKPVTIDPESAWMLTERAAQLGKEFVVSFGWNYKPMVQRAKAILDEAGIGSLEHMTVHMSSVTRELLSNTGAYPGSAPETVPEQRTWTDPRLSGGGYGQAQLTHALGLAFWLTGARATSGFATMASPLGAPVELHDAIVYNYDGGGIGVLSGGSAHLGANDNKHALEVRAIGSTGQFLVDVEREAVWIFREGQEEIHLDLTAGEGAYDCIGPIDTVLAAARGSEYINQSPAELGARVVEALDIAYRSAASGQVERRAG</sequence>
<keyword evidence="5" id="KW-1185">Reference proteome</keyword>
<dbReference type="InterPro" id="IPR055170">
    <property type="entry name" value="GFO_IDH_MocA-like_dom"/>
</dbReference>
<protein>
    <submittedName>
        <fullName evidence="4">Gfo/Idh/MocA family oxidoreductase</fullName>
    </submittedName>
</protein>
<dbReference type="Pfam" id="PF22725">
    <property type="entry name" value="GFO_IDH_MocA_C3"/>
    <property type="match status" value="1"/>
</dbReference>
<dbReference type="PANTHER" id="PTHR43377:SF1">
    <property type="entry name" value="BILIVERDIN REDUCTASE A"/>
    <property type="match status" value="1"/>
</dbReference>
<evidence type="ECO:0000313" key="5">
    <source>
        <dbReference type="Proteomes" id="UP001241072"/>
    </source>
</evidence>
<evidence type="ECO:0000259" key="2">
    <source>
        <dbReference type="Pfam" id="PF01408"/>
    </source>
</evidence>
<feature type="domain" description="Gfo/Idh/MocA-like oxidoreductase N-terminal" evidence="2">
    <location>
        <begin position="4"/>
        <end position="122"/>
    </location>
</feature>
<gene>
    <name evidence="4" type="ORF">Q5716_04870</name>
</gene>
<evidence type="ECO:0000259" key="3">
    <source>
        <dbReference type="Pfam" id="PF22725"/>
    </source>
</evidence>
<accession>A0ABT9BKL0</accession>
<dbReference type="InterPro" id="IPR051450">
    <property type="entry name" value="Gfo/Idh/MocA_Oxidoreductases"/>
</dbReference>
<organism evidence="4 5">
    <name type="scientific">Antiquaquibacter soli</name>
    <dbReference type="NCBI Taxonomy" id="3064523"/>
    <lineage>
        <taxon>Bacteria</taxon>
        <taxon>Bacillati</taxon>
        <taxon>Actinomycetota</taxon>
        <taxon>Actinomycetes</taxon>
        <taxon>Micrococcales</taxon>
        <taxon>Microbacteriaceae</taxon>
        <taxon>Antiquaquibacter</taxon>
    </lineage>
</organism>
<dbReference type="SUPFAM" id="SSF55347">
    <property type="entry name" value="Glyceraldehyde-3-phosphate dehydrogenase-like, C-terminal domain"/>
    <property type="match status" value="1"/>
</dbReference>
<dbReference type="PANTHER" id="PTHR43377">
    <property type="entry name" value="BILIVERDIN REDUCTASE A"/>
    <property type="match status" value="1"/>
</dbReference>
<feature type="domain" description="GFO/IDH/MocA-like oxidoreductase" evidence="3">
    <location>
        <begin position="131"/>
        <end position="270"/>
    </location>
</feature>
<dbReference type="Gene3D" id="3.40.50.720">
    <property type="entry name" value="NAD(P)-binding Rossmann-like Domain"/>
    <property type="match status" value="1"/>
</dbReference>
<reference evidence="4 5" key="1">
    <citation type="submission" date="2023-07" db="EMBL/GenBank/DDBJ databases">
        <title>Protaetiibacter sp. nov WY-16 isolated from soil.</title>
        <authorList>
            <person name="Liu B."/>
            <person name="Wan Y."/>
        </authorList>
    </citation>
    <scope>NUCLEOTIDE SEQUENCE [LARGE SCALE GENOMIC DNA]</scope>
    <source>
        <strain evidence="4 5">WY-16</strain>
    </source>
</reference>
<dbReference type="Pfam" id="PF01408">
    <property type="entry name" value="GFO_IDH_MocA"/>
    <property type="match status" value="1"/>
</dbReference>
<dbReference type="Gene3D" id="3.30.360.10">
    <property type="entry name" value="Dihydrodipicolinate Reductase, domain 2"/>
    <property type="match status" value="1"/>
</dbReference>
<comment type="caution">
    <text evidence="4">The sequence shown here is derived from an EMBL/GenBank/DDBJ whole genome shotgun (WGS) entry which is preliminary data.</text>
</comment>
<name>A0ABT9BKL0_9MICO</name>
<proteinExistence type="predicted"/>
<dbReference type="Proteomes" id="UP001241072">
    <property type="component" value="Unassembled WGS sequence"/>
</dbReference>
<dbReference type="InterPro" id="IPR000683">
    <property type="entry name" value="Gfo/Idh/MocA-like_OxRdtase_N"/>
</dbReference>
<evidence type="ECO:0000256" key="1">
    <source>
        <dbReference type="ARBA" id="ARBA00023027"/>
    </source>
</evidence>
<dbReference type="SUPFAM" id="SSF51735">
    <property type="entry name" value="NAD(P)-binding Rossmann-fold domains"/>
    <property type="match status" value="1"/>
</dbReference>